<evidence type="ECO:0000256" key="1">
    <source>
        <dbReference type="SAM" id="Phobius"/>
    </source>
</evidence>
<feature type="transmembrane region" description="Helical" evidence="1">
    <location>
        <begin position="12"/>
        <end position="30"/>
    </location>
</feature>
<keyword evidence="1" id="KW-0472">Membrane</keyword>
<feature type="transmembrane region" description="Helical" evidence="1">
    <location>
        <begin position="36"/>
        <end position="53"/>
    </location>
</feature>
<dbReference type="EMBL" id="MT143222">
    <property type="protein sequence ID" value="QJA94324.1"/>
    <property type="molecule type" value="Genomic_DNA"/>
</dbReference>
<keyword evidence="1" id="KW-0812">Transmembrane</keyword>
<accession>A0A6M3LM17</accession>
<reference evidence="3" key="1">
    <citation type="submission" date="2020-03" db="EMBL/GenBank/DDBJ databases">
        <title>The deep terrestrial virosphere.</title>
        <authorList>
            <person name="Holmfeldt K."/>
            <person name="Nilsson E."/>
            <person name="Simone D."/>
            <person name="Lopez-Fernandez M."/>
            <person name="Wu X."/>
            <person name="de Brujin I."/>
            <person name="Lundin D."/>
            <person name="Andersson A."/>
            <person name="Bertilsson S."/>
            <person name="Dopson M."/>
        </authorList>
    </citation>
    <scope>NUCLEOTIDE SEQUENCE</scope>
    <source>
        <strain evidence="2">MM415A01533</strain>
        <strain evidence="3">MM415B03898</strain>
    </source>
</reference>
<dbReference type="EMBL" id="MT142217">
    <property type="protein sequence ID" value="QJA76315.1"/>
    <property type="molecule type" value="Genomic_DNA"/>
</dbReference>
<proteinExistence type="predicted"/>
<sequence>MEKKWWASKTIWIQGLGLIGSILMAAGIVGQESWTLYLGIITQGLGILIRFITKDEVVW</sequence>
<organism evidence="3">
    <name type="scientific">viral metagenome</name>
    <dbReference type="NCBI Taxonomy" id="1070528"/>
    <lineage>
        <taxon>unclassified sequences</taxon>
        <taxon>metagenomes</taxon>
        <taxon>organismal metagenomes</taxon>
    </lineage>
</organism>
<dbReference type="AlphaFoldDB" id="A0A6M3LM17"/>
<evidence type="ECO:0000313" key="2">
    <source>
        <dbReference type="EMBL" id="QJA76315.1"/>
    </source>
</evidence>
<gene>
    <name evidence="2" type="ORF">MM415A01533_0014</name>
    <name evidence="3" type="ORF">MM415B03898_0007</name>
</gene>
<keyword evidence="1" id="KW-1133">Transmembrane helix</keyword>
<evidence type="ECO:0000313" key="3">
    <source>
        <dbReference type="EMBL" id="QJA94324.1"/>
    </source>
</evidence>
<name>A0A6M3LM17_9ZZZZ</name>
<protein>
    <submittedName>
        <fullName evidence="3">Uncharacterized protein</fullName>
    </submittedName>
</protein>